<dbReference type="SUPFAM" id="SSF54928">
    <property type="entry name" value="RNA-binding domain, RBD"/>
    <property type="match status" value="1"/>
</dbReference>
<keyword evidence="1 2" id="KW-0694">RNA-binding</keyword>
<dbReference type="InterPro" id="IPR050825">
    <property type="entry name" value="RBM42_RBP45_47-like"/>
</dbReference>
<dbReference type="OrthoDB" id="4083656at2759"/>
<accession>A0A8H8DDH2</accession>
<evidence type="ECO:0000313" key="6">
    <source>
        <dbReference type="EMBL" id="KAG5421924.1"/>
    </source>
</evidence>
<keyword evidence="7" id="KW-1185">Reference proteome</keyword>
<feature type="compositionally biased region" description="Low complexity" evidence="3">
    <location>
        <begin position="44"/>
        <end position="55"/>
    </location>
</feature>
<sequence length="521" mass="59452">MPPKSSSSYKVTKPQVNVLDGKHISAKKAASYLHSARQQHQNKSSSSSSSNNNNNTGSTKEPSWDPKHFRLFVGNLGPDATDDLLRGAFSKYKSLSNVHVPMNNGNSKDRKPKGFGFVAFADADDYLQAFKDMNGKYIGQFPVQLKRAESKVPKKHKGKRFKSHLPQSSNKKQDVNKNKSNDDAQLPTDPTTTGKQLPSKSEWEHLKLHIPGEQTQTNTVKDRVPKFPLGKENVPTLLPRPGVPQVGKQYTFKQVINILKNKKQPELIYESEPHRLYFLGCFCLSIMFTIYACVLFEWAFWISRAEYEENEKEETNQALRNRDWALSLAMYLLPSLTMFTAAAGAIIFPTKLVRRMWYLPGPKEYVKFTSHPLIPGRPTPVYTVPLENLSRRKTARVWTGKGFYGTSDKGFFFFVLREKVSAMKSKSWIIDRKGFFWSDGRVFDYLFGKESLQEAEAGVPYDEQVGIINREMKKKKEKLRQQHGVFWRAKLMLGEMKSDVGKVSGYLSGDKKSNERKKLPK</sequence>
<feature type="transmembrane region" description="Helical" evidence="4">
    <location>
        <begin position="276"/>
        <end position="301"/>
    </location>
</feature>
<feature type="compositionally biased region" description="Polar residues" evidence="3">
    <location>
        <begin position="188"/>
        <end position="198"/>
    </location>
</feature>
<feature type="compositionally biased region" description="Polar residues" evidence="3">
    <location>
        <begin position="1"/>
        <end position="10"/>
    </location>
</feature>
<dbReference type="EMBL" id="JAEOAQ010000001">
    <property type="protein sequence ID" value="KAG5421924.1"/>
    <property type="molecule type" value="Genomic_DNA"/>
</dbReference>
<keyword evidence="4" id="KW-0472">Membrane</keyword>
<evidence type="ECO:0000256" key="3">
    <source>
        <dbReference type="SAM" id="MobiDB-lite"/>
    </source>
</evidence>
<organism evidence="6 7">
    <name type="scientific">Candida metapsilosis</name>
    <dbReference type="NCBI Taxonomy" id="273372"/>
    <lineage>
        <taxon>Eukaryota</taxon>
        <taxon>Fungi</taxon>
        <taxon>Dikarya</taxon>
        <taxon>Ascomycota</taxon>
        <taxon>Saccharomycotina</taxon>
        <taxon>Pichiomycetes</taxon>
        <taxon>Debaryomycetaceae</taxon>
        <taxon>Candida/Lodderomyces clade</taxon>
        <taxon>Candida</taxon>
    </lineage>
</organism>
<keyword evidence="4" id="KW-1133">Transmembrane helix</keyword>
<feature type="compositionally biased region" description="Basic and acidic residues" evidence="3">
    <location>
        <begin position="171"/>
        <end position="182"/>
    </location>
</feature>
<dbReference type="SMART" id="SM00360">
    <property type="entry name" value="RRM"/>
    <property type="match status" value="1"/>
</dbReference>
<dbReference type="AlphaFoldDB" id="A0A8H8DDH2"/>
<dbReference type="InterPro" id="IPR000504">
    <property type="entry name" value="RRM_dom"/>
</dbReference>
<dbReference type="Proteomes" id="UP000669133">
    <property type="component" value="Unassembled WGS sequence"/>
</dbReference>
<dbReference type="GeneID" id="93649646"/>
<reference evidence="6 7" key="1">
    <citation type="submission" date="2020-12" db="EMBL/GenBank/DDBJ databases">
        <title>Effect of drift, selection, and recombination on the evolution of hybrid genomes in Candida yeast pathogens.</title>
        <authorList>
            <person name="Mixao V."/>
            <person name="Ksiezopolska E."/>
            <person name="Saus E."/>
            <person name="Boekhout T."/>
            <person name="Gacser A."/>
            <person name="Gabaldon T."/>
        </authorList>
    </citation>
    <scope>NUCLEOTIDE SEQUENCE [LARGE SCALE GENOMIC DNA]</scope>
    <source>
        <strain evidence="6 7">BP57</strain>
    </source>
</reference>
<gene>
    <name evidence="6" type="ORF">I9W82_001017</name>
</gene>
<feature type="domain" description="RRM" evidence="5">
    <location>
        <begin position="69"/>
        <end position="150"/>
    </location>
</feature>
<evidence type="ECO:0000256" key="1">
    <source>
        <dbReference type="ARBA" id="ARBA00022884"/>
    </source>
</evidence>
<dbReference type="Gene3D" id="3.30.70.330">
    <property type="match status" value="1"/>
</dbReference>
<dbReference type="InterPro" id="IPR035979">
    <property type="entry name" value="RBD_domain_sf"/>
</dbReference>
<dbReference type="Pfam" id="PF00076">
    <property type="entry name" value="RRM_1"/>
    <property type="match status" value="1"/>
</dbReference>
<dbReference type="InterPro" id="IPR012677">
    <property type="entry name" value="Nucleotide-bd_a/b_plait_sf"/>
</dbReference>
<evidence type="ECO:0000259" key="5">
    <source>
        <dbReference type="PROSITE" id="PS50102"/>
    </source>
</evidence>
<evidence type="ECO:0000256" key="2">
    <source>
        <dbReference type="PROSITE-ProRule" id="PRU00176"/>
    </source>
</evidence>
<comment type="caution">
    <text evidence="6">The sequence shown here is derived from an EMBL/GenBank/DDBJ whole genome shotgun (WGS) entry which is preliminary data.</text>
</comment>
<evidence type="ECO:0000313" key="7">
    <source>
        <dbReference type="Proteomes" id="UP000669133"/>
    </source>
</evidence>
<dbReference type="PROSITE" id="PS50102">
    <property type="entry name" value="RRM"/>
    <property type="match status" value="1"/>
</dbReference>
<feature type="region of interest" description="Disordered" evidence="3">
    <location>
        <begin position="501"/>
        <end position="521"/>
    </location>
</feature>
<name>A0A8H8DDH2_9ASCO</name>
<feature type="transmembrane region" description="Helical" evidence="4">
    <location>
        <begin position="328"/>
        <end position="348"/>
    </location>
</feature>
<feature type="compositionally biased region" description="Basic residues" evidence="3">
    <location>
        <begin position="153"/>
        <end position="163"/>
    </location>
</feature>
<proteinExistence type="predicted"/>
<keyword evidence="4" id="KW-0812">Transmembrane</keyword>
<dbReference type="GO" id="GO:0003729">
    <property type="term" value="F:mRNA binding"/>
    <property type="evidence" value="ECO:0007669"/>
    <property type="project" value="InterPro"/>
</dbReference>
<dbReference type="PANTHER" id="PTHR47640:SF11">
    <property type="entry name" value="RNA-BINDING PROTEIN 42"/>
    <property type="match status" value="1"/>
</dbReference>
<dbReference type="PANTHER" id="PTHR47640">
    <property type="entry name" value="TRNA SELENOCYSTEINE 1-ASSOCIATED PROTEIN 1-RELATED-RELATED"/>
    <property type="match status" value="1"/>
</dbReference>
<protein>
    <recommendedName>
        <fullName evidence="5">RRM domain-containing protein</fullName>
    </recommendedName>
</protein>
<feature type="region of interest" description="Disordered" evidence="3">
    <location>
        <begin position="1"/>
        <end position="65"/>
    </location>
</feature>
<dbReference type="RefSeq" id="XP_067551040.1">
    <property type="nucleotide sequence ID" value="XM_067689718.1"/>
</dbReference>
<feature type="compositionally biased region" description="Basic and acidic residues" evidence="3">
    <location>
        <begin position="509"/>
        <end position="521"/>
    </location>
</feature>
<evidence type="ECO:0000256" key="4">
    <source>
        <dbReference type="SAM" id="Phobius"/>
    </source>
</evidence>
<feature type="region of interest" description="Disordered" evidence="3">
    <location>
        <begin position="148"/>
        <end position="198"/>
    </location>
</feature>